<name>A0A7I7PDM6_9MYCO</name>
<dbReference type="KEGG" id="mnv:MNVI_19900"/>
<proteinExistence type="predicted"/>
<feature type="region of interest" description="Disordered" evidence="1">
    <location>
        <begin position="45"/>
        <end position="70"/>
    </location>
</feature>
<protein>
    <submittedName>
        <fullName evidence="2">Uncharacterized protein</fullName>
    </submittedName>
</protein>
<gene>
    <name evidence="2" type="ORF">MNVI_19900</name>
</gene>
<feature type="compositionally biased region" description="Basic residues" evidence="1">
    <location>
        <begin position="45"/>
        <end position="54"/>
    </location>
</feature>
<dbReference type="AlphaFoldDB" id="A0A7I7PDM6"/>
<reference evidence="2 3" key="1">
    <citation type="journal article" date="2019" name="Emerg. Microbes Infect.">
        <title>Comprehensive subspecies identification of 175 nontuberculous mycobacteria species based on 7547 genomic profiles.</title>
        <authorList>
            <person name="Matsumoto Y."/>
            <person name="Kinjo T."/>
            <person name="Motooka D."/>
            <person name="Nabeya D."/>
            <person name="Jung N."/>
            <person name="Uechi K."/>
            <person name="Horii T."/>
            <person name="Iida T."/>
            <person name="Fujita J."/>
            <person name="Nakamura S."/>
        </authorList>
    </citation>
    <scope>NUCLEOTIDE SEQUENCE [LARGE SCALE GENOMIC DNA]</scope>
    <source>
        <strain evidence="2 3">JCM 16367</strain>
    </source>
</reference>
<evidence type="ECO:0000313" key="2">
    <source>
        <dbReference type="EMBL" id="BBY06672.1"/>
    </source>
</evidence>
<accession>A0A7I7PDM6</accession>
<dbReference type="Proteomes" id="UP000466894">
    <property type="component" value="Chromosome"/>
</dbReference>
<evidence type="ECO:0000313" key="3">
    <source>
        <dbReference type="Proteomes" id="UP000466894"/>
    </source>
</evidence>
<evidence type="ECO:0000256" key="1">
    <source>
        <dbReference type="SAM" id="MobiDB-lite"/>
    </source>
</evidence>
<dbReference type="EMBL" id="AP022583">
    <property type="protein sequence ID" value="BBY06672.1"/>
    <property type="molecule type" value="Genomic_DNA"/>
</dbReference>
<sequence>MHDQEASQENYQVNLPTDKQLFNYFGISQVQKAVAQCQREVAQARRRCTRRKRQPTLDRTRIPPDSWRILDSPPDKGSHWLWRLPADRLMAVPEIAFEEK</sequence>
<organism evidence="2 3">
    <name type="scientific">Mycobacterium noviomagense</name>
    <dbReference type="NCBI Taxonomy" id="459858"/>
    <lineage>
        <taxon>Bacteria</taxon>
        <taxon>Bacillati</taxon>
        <taxon>Actinomycetota</taxon>
        <taxon>Actinomycetes</taxon>
        <taxon>Mycobacteriales</taxon>
        <taxon>Mycobacteriaceae</taxon>
        <taxon>Mycobacterium</taxon>
    </lineage>
</organism>